<dbReference type="GO" id="GO:0030638">
    <property type="term" value="P:polyketide metabolic process"/>
    <property type="evidence" value="ECO:0007669"/>
    <property type="project" value="InterPro"/>
</dbReference>
<dbReference type="AlphaFoldDB" id="A0A4S8FAZ4"/>
<dbReference type="SUPFAM" id="SSF54427">
    <property type="entry name" value="NTF2-like"/>
    <property type="match status" value="1"/>
</dbReference>
<dbReference type="InterPro" id="IPR032710">
    <property type="entry name" value="NTF2-like_dom_sf"/>
</dbReference>
<dbReference type="PANTHER" id="PTHR38436">
    <property type="entry name" value="POLYKETIDE CYCLASE SNOAL-LIKE DOMAIN"/>
    <property type="match status" value="1"/>
</dbReference>
<sequence>MQTPYHLIASFYDAFNRNDVATFEQLLAPHWVNHPADPGQANTPDGFKRGVAQTHAAFEQFHITIEAVVQENDLIVARITMTGRHTSPFAGIAPSGQQVTFTGMDMHRISNNTIEETWHFENFDGLIKHTVSPIAAQSLK</sequence>
<dbReference type="RefSeq" id="WP_136572716.1">
    <property type="nucleotide sequence ID" value="NZ_STFG01000003.1"/>
</dbReference>
<organism evidence="1 2">
    <name type="scientific">Lampropedia puyangensis</name>
    <dbReference type="NCBI Taxonomy" id="1330072"/>
    <lineage>
        <taxon>Bacteria</taxon>
        <taxon>Pseudomonadati</taxon>
        <taxon>Pseudomonadota</taxon>
        <taxon>Betaproteobacteria</taxon>
        <taxon>Burkholderiales</taxon>
        <taxon>Comamonadaceae</taxon>
        <taxon>Lampropedia</taxon>
    </lineage>
</organism>
<dbReference type="EMBL" id="STFG01000003">
    <property type="protein sequence ID" value="THU04151.1"/>
    <property type="molecule type" value="Genomic_DNA"/>
</dbReference>
<dbReference type="OrthoDB" id="9182871at2"/>
<reference evidence="1 2" key="1">
    <citation type="journal article" date="2015" name="Antonie Van Leeuwenhoek">
        <title>Lampropedia puyangensis sp. nov., isolated from symptomatic bark of Populus ? euramericana canker and emended description of Lampropedia hyalina (Ehrenberg 1832) Lee et al. 2004.</title>
        <authorList>
            <person name="Li Y."/>
            <person name="Wang T."/>
            <person name="Piao C.G."/>
            <person name="Wang L.F."/>
            <person name="Tian G.Z."/>
            <person name="Zhu T.H."/>
            <person name="Guo M.W."/>
        </authorList>
    </citation>
    <scope>NUCLEOTIDE SEQUENCE [LARGE SCALE GENOMIC DNA]</scope>
    <source>
        <strain evidence="1 2">2-bin</strain>
    </source>
</reference>
<evidence type="ECO:0000313" key="2">
    <source>
        <dbReference type="Proteomes" id="UP000308917"/>
    </source>
</evidence>
<proteinExistence type="predicted"/>
<dbReference type="PANTHER" id="PTHR38436:SF1">
    <property type="entry name" value="ESTER CYCLASE"/>
    <property type="match status" value="1"/>
</dbReference>
<name>A0A4S8FAZ4_9BURK</name>
<comment type="caution">
    <text evidence="1">The sequence shown here is derived from an EMBL/GenBank/DDBJ whole genome shotgun (WGS) entry which is preliminary data.</text>
</comment>
<gene>
    <name evidence="1" type="ORF">E9531_05370</name>
</gene>
<dbReference type="Pfam" id="PF07366">
    <property type="entry name" value="SnoaL"/>
    <property type="match status" value="1"/>
</dbReference>
<dbReference type="Gene3D" id="3.10.450.50">
    <property type="match status" value="1"/>
</dbReference>
<evidence type="ECO:0000313" key="1">
    <source>
        <dbReference type="EMBL" id="THU04151.1"/>
    </source>
</evidence>
<protein>
    <submittedName>
        <fullName evidence="1">Ester cyclase</fullName>
    </submittedName>
</protein>
<dbReference type="InterPro" id="IPR009959">
    <property type="entry name" value="Cyclase_SnoaL-like"/>
</dbReference>
<dbReference type="Proteomes" id="UP000308917">
    <property type="component" value="Unassembled WGS sequence"/>
</dbReference>
<keyword evidence="2" id="KW-1185">Reference proteome</keyword>
<accession>A0A4S8FAZ4</accession>